<dbReference type="CDD" id="cd17501">
    <property type="entry name" value="RMtype1_S_Vch69ORF1407P_TRD2-CR2_like"/>
    <property type="match status" value="1"/>
</dbReference>
<feature type="domain" description="Type I restriction modification DNA specificity" evidence="4">
    <location>
        <begin position="232"/>
        <end position="379"/>
    </location>
</feature>
<evidence type="ECO:0000256" key="3">
    <source>
        <dbReference type="ARBA" id="ARBA00023125"/>
    </source>
</evidence>
<dbReference type="EMBL" id="PVWP01000005">
    <property type="protein sequence ID" value="PSB37542.1"/>
    <property type="molecule type" value="Genomic_DNA"/>
</dbReference>
<dbReference type="RefSeq" id="WP_106220833.1">
    <property type="nucleotide sequence ID" value="NZ_PVWP01000005.1"/>
</dbReference>
<dbReference type="PANTHER" id="PTHR30408">
    <property type="entry name" value="TYPE-1 RESTRICTION ENZYME ECOKI SPECIFICITY PROTEIN"/>
    <property type="match status" value="1"/>
</dbReference>
<keyword evidence="6" id="KW-1185">Reference proteome</keyword>
<dbReference type="SUPFAM" id="SSF116734">
    <property type="entry name" value="DNA methylase specificity domain"/>
    <property type="match status" value="2"/>
</dbReference>
<comment type="caution">
    <text evidence="5">The sequence shown here is derived from an EMBL/GenBank/DDBJ whole genome shotgun (WGS) entry which is preliminary data.</text>
</comment>
<dbReference type="InterPro" id="IPR044946">
    <property type="entry name" value="Restrct_endonuc_typeI_TRD_sf"/>
</dbReference>
<dbReference type="InterPro" id="IPR000055">
    <property type="entry name" value="Restrct_endonuc_typeI_TRD"/>
</dbReference>
<dbReference type="Pfam" id="PF01420">
    <property type="entry name" value="Methylase_S"/>
    <property type="match status" value="2"/>
</dbReference>
<keyword evidence="5" id="KW-0540">Nuclease</keyword>
<name>A0ABX5F7G1_9CHRO</name>
<gene>
    <name evidence="5" type="ORF">C7B81_08485</name>
</gene>
<evidence type="ECO:0000313" key="6">
    <source>
        <dbReference type="Proteomes" id="UP000238218"/>
    </source>
</evidence>
<evidence type="ECO:0000256" key="2">
    <source>
        <dbReference type="ARBA" id="ARBA00022747"/>
    </source>
</evidence>
<evidence type="ECO:0000256" key="1">
    <source>
        <dbReference type="ARBA" id="ARBA00010923"/>
    </source>
</evidence>
<reference evidence="5 6" key="1">
    <citation type="submission" date="2018-03" db="EMBL/GenBank/DDBJ databases">
        <title>The ancient ancestry and fast evolution of plastids.</title>
        <authorList>
            <person name="Moore K.R."/>
            <person name="Magnabosco C."/>
            <person name="Momper L."/>
            <person name="Gold D.A."/>
            <person name="Bosak T."/>
            <person name="Fournier G.P."/>
        </authorList>
    </citation>
    <scope>NUCLEOTIDE SEQUENCE [LARGE SCALE GENOMIC DNA]</scope>
    <source>
        <strain evidence="5 6">CCALA 015</strain>
    </source>
</reference>
<evidence type="ECO:0000259" key="4">
    <source>
        <dbReference type="Pfam" id="PF01420"/>
    </source>
</evidence>
<keyword evidence="5" id="KW-0378">Hydrolase</keyword>
<keyword evidence="3" id="KW-0238">DNA-binding</keyword>
<dbReference type="GO" id="GO:0004519">
    <property type="term" value="F:endonuclease activity"/>
    <property type="evidence" value="ECO:0007669"/>
    <property type="project" value="UniProtKB-KW"/>
</dbReference>
<dbReference type="Gene3D" id="3.90.220.20">
    <property type="entry name" value="DNA methylase specificity domains"/>
    <property type="match status" value="2"/>
</dbReference>
<protein>
    <submittedName>
        <fullName evidence="5">Restriction endonuclease subunit S</fullName>
    </submittedName>
</protein>
<dbReference type="InterPro" id="IPR052021">
    <property type="entry name" value="Type-I_RS_S_subunit"/>
</dbReference>
<comment type="similarity">
    <text evidence="1">Belongs to the type-I restriction system S methylase family.</text>
</comment>
<organism evidence="5 6">
    <name type="scientific">Aphanothece cf. minutissima CCALA 015</name>
    <dbReference type="NCBI Taxonomy" id="2107695"/>
    <lineage>
        <taxon>Bacteria</taxon>
        <taxon>Bacillati</taxon>
        <taxon>Cyanobacteriota</taxon>
        <taxon>Cyanophyceae</taxon>
        <taxon>Oscillatoriophycideae</taxon>
        <taxon>Chroococcales</taxon>
        <taxon>Aphanothecaceae</taxon>
        <taxon>Aphanothece</taxon>
    </lineage>
</organism>
<keyword evidence="5" id="KW-0255">Endonuclease</keyword>
<accession>A0ABX5F7G1</accession>
<dbReference type="CDD" id="cd17246">
    <property type="entry name" value="RMtype1_S_SonII-TRD2-CR2_like"/>
    <property type="match status" value="1"/>
</dbReference>
<dbReference type="PANTHER" id="PTHR30408:SF13">
    <property type="entry name" value="TYPE I RESTRICTION ENZYME HINDI SPECIFICITY SUBUNIT"/>
    <property type="match status" value="1"/>
</dbReference>
<evidence type="ECO:0000313" key="5">
    <source>
        <dbReference type="EMBL" id="PSB37542.1"/>
    </source>
</evidence>
<proteinExistence type="inferred from homology"/>
<dbReference type="Proteomes" id="UP000238218">
    <property type="component" value="Unassembled WGS sequence"/>
</dbReference>
<keyword evidence="2" id="KW-0680">Restriction system</keyword>
<sequence length="431" mass="47720">MAGDWKSSPLAELCEQIADCPHSTPAWRDSGVIVLRNQNIRGGRLDLSSPSYTDEAHFEQRSRRARLKSGDLVLTREAPMGEVCMIPDNLRCCLGQRMVMLRPDPEKCDSRFLLYAIQSDTVQHEIKVNEGTGSTVSNLRIPLLEALPIPCPPLAEQKAIAAVLGALDDMIELNRRMTATLEAMARALFQSWFVDFDPVRAKLDGRQPIGIDPGTAALFPERLECFETVHIPKGWKLGTIQDCCVQIQNGGTPRRNEPRYWDDGSIPWLASGEVRQSIITATESFITEEGLAESSAKWVPAFSTVVALYGATAGQVSFISCHLTTNQAVCALIPKQGFTFFNYCTMLEAITELENKAVGSAQQNISKGIVEKTRVILPPPVLVERFSTMVRPLFEHWISNLNQSRILTNLRDTLLPKLLSGESTPPIISSQ</sequence>
<feature type="domain" description="Type I restriction modification DNA specificity" evidence="4">
    <location>
        <begin position="4"/>
        <end position="182"/>
    </location>
</feature>